<accession>A0AA40KQU6</accession>
<dbReference type="AlphaFoldDB" id="A0AA40KQU6"/>
<sequence>MYRNDRRENIFKDSETWRFGDRLPLSLRLAEFLLGKSSSDETPETYELRLHLRSNGELFRKNASRNAFRFNYFAVYPHLSLRARGAYVSFVCRCSRSDRRAPKHVLRVYEARPIQSMHYLSPEQRNGSRLCMDEQEAEPIKIAAFLLSAALKSAPADVTKRISSPFPSFYLPYHPPVDVPWFFSFNIPTDEICLVPDDLQAFSFASKHTRAISLTSKAI</sequence>
<keyword evidence="2" id="KW-1185">Reference proteome</keyword>
<organism evidence="1 2">
    <name type="scientific">Melipona bicolor</name>
    <dbReference type="NCBI Taxonomy" id="60889"/>
    <lineage>
        <taxon>Eukaryota</taxon>
        <taxon>Metazoa</taxon>
        <taxon>Ecdysozoa</taxon>
        <taxon>Arthropoda</taxon>
        <taxon>Hexapoda</taxon>
        <taxon>Insecta</taxon>
        <taxon>Pterygota</taxon>
        <taxon>Neoptera</taxon>
        <taxon>Endopterygota</taxon>
        <taxon>Hymenoptera</taxon>
        <taxon>Apocrita</taxon>
        <taxon>Aculeata</taxon>
        <taxon>Apoidea</taxon>
        <taxon>Anthophila</taxon>
        <taxon>Apidae</taxon>
        <taxon>Melipona</taxon>
    </lineage>
</organism>
<protein>
    <submittedName>
        <fullName evidence="1">Uncharacterized protein</fullName>
    </submittedName>
</protein>
<proteinExistence type="predicted"/>
<name>A0AA40KQU6_9HYME</name>
<evidence type="ECO:0000313" key="1">
    <source>
        <dbReference type="EMBL" id="KAK1129175.1"/>
    </source>
</evidence>
<reference evidence="1" key="1">
    <citation type="submission" date="2021-10" db="EMBL/GenBank/DDBJ databases">
        <title>Melipona bicolor Genome sequencing and assembly.</title>
        <authorList>
            <person name="Araujo N.S."/>
            <person name="Arias M.C."/>
        </authorList>
    </citation>
    <scope>NUCLEOTIDE SEQUENCE</scope>
    <source>
        <strain evidence="1">USP_2M_L1-L4_2017</strain>
        <tissue evidence="1">Whole body</tissue>
    </source>
</reference>
<evidence type="ECO:0000313" key="2">
    <source>
        <dbReference type="Proteomes" id="UP001177670"/>
    </source>
</evidence>
<dbReference type="EMBL" id="JAHYIQ010000009">
    <property type="protein sequence ID" value="KAK1129175.1"/>
    <property type="molecule type" value="Genomic_DNA"/>
</dbReference>
<gene>
    <name evidence="1" type="ORF">K0M31_020305</name>
</gene>
<dbReference type="Proteomes" id="UP001177670">
    <property type="component" value="Unassembled WGS sequence"/>
</dbReference>
<comment type="caution">
    <text evidence="1">The sequence shown here is derived from an EMBL/GenBank/DDBJ whole genome shotgun (WGS) entry which is preliminary data.</text>
</comment>